<organism evidence="1 2">
    <name type="scientific">Candidatus Amesbacteria bacterium GW2011_GWA2_47_11</name>
    <dbReference type="NCBI Taxonomy" id="1618357"/>
    <lineage>
        <taxon>Bacteria</taxon>
        <taxon>Candidatus Amesiibacteriota</taxon>
    </lineage>
</organism>
<dbReference type="Proteomes" id="UP000034607">
    <property type="component" value="Unassembled WGS sequence"/>
</dbReference>
<name>A0A0G1RIW1_9BACT</name>
<comment type="caution">
    <text evidence="1">The sequence shown here is derived from an EMBL/GenBank/DDBJ whole genome shotgun (WGS) entry which is preliminary data.</text>
</comment>
<accession>A0A0G1RIW1</accession>
<sequence>MHRRFLGIPTAEEFSRRKPEGFDGEYTVIRQRPWESLARSLLGAKYLGGLRLGVNLGGSTLFTDTRGATIYKVEEGEVTAKVDLPLIAIGKLGSNIIRTRNNPSP</sequence>
<reference evidence="1 2" key="1">
    <citation type="journal article" date="2015" name="Nature">
        <title>rRNA introns, odd ribosomes, and small enigmatic genomes across a large radiation of phyla.</title>
        <authorList>
            <person name="Brown C.T."/>
            <person name="Hug L.A."/>
            <person name="Thomas B.C."/>
            <person name="Sharon I."/>
            <person name="Castelle C.J."/>
            <person name="Singh A."/>
            <person name="Wilkins M.J."/>
            <person name="Williams K.H."/>
            <person name="Banfield J.F."/>
        </authorList>
    </citation>
    <scope>NUCLEOTIDE SEQUENCE [LARGE SCALE GENOMIC DNA]</scope>
</reference>
<proteinExistence type="predicted"/>
<gene>
    <name evidence="1" type="ORF">UX78_C0001G0065</name>
</gene>
<evidence type="ECO:0000313" key="1">
    <source>
        <dbReference type="EMBL" id="KKU57012.1"/>
    </source>
</evidence>
<dbReference type="AlphaFoldDB" id="A0A0G1RIW1"/>
<evidence type="ECO:0000313" key="2">
    <source>
        <dbReference type="Proteomes" id="UP000034607"/>
    </source>
</evidence>
<dbReference type="EMBL" id="LCNM01000001">
    <property type="protein sequence ID" value="KKU57012.1"/>
    <property type="molecule type" value="Genomic_DNA"/>
</dbReference>
<protein>
    <submittedName>
        <fullName evidence="1">Uncharacterized protein</fullName>
    </submittedName>
</protein>